<gene>
    <name evidence="1" type="ORF">M104_3448</name>
</gene>
<dbReference type="Proteomes" id="UP000022433">
    <property type="component" value="Unassembled WGS sequence"/>
</dbReference>
<organism evidence="1 2">
    <name type="scientific">Bacteroides fragilis str. 1007-1-F #10</name>
    <dbReference type="NCBI Taxonomy" id="1339295"/>
    <lineage>
        <taxon>Bacteria</taxon>
        <taxon>Pseudomonadati</taxon>
        <taxon>Bacteroidota</taxon>
        <taxon>Bacteroidia</taxon>
        <taxon>Bacteroidales</taxon>
        <taxon>Bacteroidaceae</taxon>
        <taxon>Bacteroides</taxon>
    </lineage>
</organism>
<comment type="caution">
    <text evidence="1">The sequence shown here is derived from an EMBL/GenBank/DDBJ whole genome shotgun (WGS) entry which is preliminary data.</text>
</comment>
<dbReference type="AlphaFoldDB" id="A0AAN4MY05"/>
<dbReference type="EMBL" id="JGEA01000032">
    <property type="protein sequence ID" value="EYA12791.1"/>
    <property type="molecule type" value="Genomic_DNA"/>
</dbReference>
<evidence type="ECO:0000313" key="1">
    <source>
        <dbReference type="EMBL" id="EYA12791.1"/>
    </source>
</evidence>
<reference evidence="1 2" key="1">
    <citation type="submission" date="2014-02" db="EMBL/GenBank/DDBJ databases">
        <authorList>
            <person name="Sears C."/>
            <person name="Carroll K."/>
            <person name="Sack B.R."/>
            <person name="Qadri F."/>
            <person name="Myers L.L."/>
            <person name="Chung G.-T."/>
            <person name="Escheverria P."/>
            <person name="Fraser C.M."/>
            <person name="Sadzewicz L."/>
            <person name="Shefchek K.A."/>
            <person name="Tallon L."/>
            <person name="Das S.P."/>
            <person name="Daugherty S."/>
            <person name="Mongodin E.F."/>
        </authorList>
    </citation>
    <scope>NUCLEOTIDE SEQUENCE [LARGE SCALE GENOMIC DNA]</scope>
    <source>
        <strain evidence="1 2">1007-1-F #10</strain>
    </source>
</reference>
<sequence>METTEAKITDFLYLTKLNDFLYENKEYYQEKHHKLIFFA</sequence>
<protein>
    <submittedName>
        <fullName evidence="1">Uncharacterized protein</fullName>
    </submittedName>
</protein>
<proteinExistence type="predicted"/>
<accession>A0AAN4MY05</accession>
<evidence type="ECO:0000313" key="2">
    <source>
        <dbReference type="Proteomes" id="UP000022433"/>
    </source>
</evidence>
<name>A0AAN4MY05_BACFG</name>